<evidence type="ECO:0000313" key="2">
    <source>
        <dbReference type="Proteomes" id="UP000321291"/>
    </source>
</evidence>
<gene>
    <name evidence="1" type="ORF">FSB73_13420</name>
</gene>
<evidence type="ECO:0008006" key="3">
    <source>
        <dbReference type="Google" id="ProtNLM"/>
    </source>
</evidence>
<dbReference type="KEGG" id="agi:FSB73_13420"/>
<dbReference type="AlphaFoldDB" id="A0A5B8VLX1"/>
<keyword evidence="2" id="KW-1185">Reference proteome</keyword>
<sequence>MRFHSYLQIASTSTHPHAITPSQIMASSTQVSTKGLVTWTKTRILDSIATAYITTCQIYDNKGRIIQTKQSNITGGVNVLYQSACYTSGPS</sequence>
<dbReference type="Proteomes" id="UP000321291">
    <property type="component" value="Chromosome"/>
</dbReference>
<protein>
    <recommendedName>
        <fullName evidence="3">RHS repeat-associated core domain-containing protein</fullName>
    </recommendedName>
</protein>
<organism evidence="1 2">
    <name type="scientific">Arachidicoccus ginsenosidivorans</name>
    <dbReference type="NCBI Taxonomy" id="496057"/>
    <lineage>
        <taxon>Bacteria</taxon>
        <taxon>Pseudomonadati</taxon>
        <taxon>Bacteroidota</taxon>
        <taxon>Chitinophagia</taxon>
        <taxon>Chitinophagales</taxon>
        <taxon>Chitinophagaceae</taxon>
        <taxon>Arachidicoccus</taxon>
    </lineage>
</organism>
<accession>A0A5B8VLX1</accession>
<reference evidence="1 2" key="1">
    <citation type="journal article" date="2017" name="Int. J. Syst. Evol. Microbiol.">
        <title>Arachidicoccus ginsenosidivorans sp. nov., with ginsenoside-converting activity isolated from ginseng cultivating soil.</title>
        <authorList>
            <person name="Siddiqi M.Z."/>
            <person name="Aslam Z."/>
            <person name="Im W.T."/>
        </authorList>
    </citation>
    <scope>NUCLEOTIDE SEQUENCE [LARGE SCALE GENOMIC DNA]</scope>
    <source>
        <strain evidence="1 2">Gsoil 809</strain>
    </source>
</reference>
<name>A0A5B8VLX1_9BACT</name>
<dbReference type="EMBL" id="CP042434">
    <property type="protein sequence ID" value="QEC72527.1"/>
    <property type="molecule type" value="Genomic_DNA"/>
</dbReference>
<dbReference type="OrthoDB" id="976756at2"/>
<evidence type="ECO:0000313" key="1">
    <source>
        <dbReference type="EMBL" id="QEC72527.1"/>
    </source>
</evidence>
<dbReference type="RefSeq" id="WP_146783098.1">
    <property type="nucleotide sequence ID" value="NZ_CP042434.1"/>
</dbReference>
<proteinExistence type="predicted"/>